<keyword evidence="2" id="KW-0472">Membrane</keyword>
<keyword evidence="2" id="KW-1133">Transmembrane helix</keyword>
<feature type="compositionally biased region" description="Low complexity" evidence="1">
    <location>
        <begin position="48"/>
        <end position="63"/>
    </location>
</feature>
<feature type="region of interest" description="Disordered" evidence="1">
    <location>
        <begin position="8"/>
        <end position="63"/>
    </location>
</feature>
<evidence type="ECO:0000313" key="4">
    <source>
        <dbReference type="Proteomes" id="UP001597400"/>
    </source>
</evidence>
<dbReference type="Proteomes" id="UP001597400">
    <property type="component" value="Unassembled WGS sequence"/>
</dbReference>
<sequence>MAYIAFAETDTVSAPQARPTARRPIEAVPADHAPARVEPAPDRDTSEATPTARRPSRSATRAATTHASLAKVLPFAAALAFAIKHLADWLGGDWLIATVLVLVLALFLVPFAPRSIGDARRPQRT</sequence>
<proteinExistence type="predicted"/>
<organism evidence="3 4">
    <name type="scientific">Sphingomonas arantia</name>
    <dbReference type="NCBI Taxonomy" id="1460676"/>
    <lineage>
        <taxon>Bacteria</taxon>
        <taxon>Pseudomonadati</taxon>
        <taxon>Pseudomonadota</taxon>
        <taxon>Alphaproteobacteria</taxon>
        <taxon>Sphingomonadales</taxon>
        <taxon>Sphingomonadaceae</taxon>
        <taxon>Sphingomonas</taxon>
    </lineage>
</organism>
<feature type="compositionally biased region" description="Basic and acidic residues" evidence="1">
    <location>
        <begin position="33"/>
        <end position="46"/>
    </location>
</feature>
<dbReference type="EMBL" id="JBHUGS010000002">
    <property type="protein sequence ID" value="MFD1950358.1"/>
    <property type="molecule type" value="Genomic_DNA"/>
</dbReference>
<feature type="transmembrane region" description="Helical" evidence="2">
    <location>
        <begin position="94"/>
        <end position="112"/>
    </location>
</feature>
<dbReference type="RefSeq" id="WP_380928390.1">
    <property type="nucleotide sequence ID" value="NZ_JBHUGS010000002.1"/>
</dbReference>
<evidence type="ECO:0000256" key="1">
    <source>
        <dbReference type="SAM" id="MobiDB-lite"/>
    </source>
</evidence>
<comment type="caution">
    <text evidence="3">The sequence shown here is derived from an EMBL/GenBank/DDBJ whole genome shotgun (WGS) entry which is preliminary data.</text>
</comment>
<keyword evidence="2" id="KW-0812">Transmembrane</keyword>
<gene>
    <name evidence="3" type="ORF">ACFSGX_06215</name>
</gene>
<name>A0ABW4TWA1_9SPHN</name>
<keyword evidence="4" id="KW-1185">Reference proteome</keyword>
<reference evidence="4" key="1">
    <citation type="journal article" date="2019" name="Int. J. Syst. Evol. Microbiol.">
        <title>The Global Catalogue of Microorganisms (GCM) 10K type strain sequencing project: providing services to taxonomists for standard genome sequencing and annotation.</title>
        <authorList>
            <consortium name="The Broad Institute Genomics Platform"/>
            <consortium name="The Broad Institute Genome Sequencing Center for Infectious Disease"/>
            <person name="Wu L."/>
            <person name="Ma J."/>
        </authorList>
    </citation>
    <scope>NUCLEOTIDE SEQUENCE [LARGE SCALE GENOMIC DNA]</scope>
    <source>
        <strain evidence="4">CGMCC 1.12702</strain>
    </source>
</reference>
<feature type="transmembrane region" description="Helical" evidence="2">
    <location>
        <begin position="63"/>
        <end position="82"/>
    </location>
</feature>
<evidence type="ECO:0000256" key="2">
    <source>
        <dbReference type="SAM" id="Phobius"/>
    </source>
</evidence>
<accession>A0ABW4TWA1</accession>
<protein>
    <submittedName>
        <fullName evidence="3">Uncharacterized protein</fullName>
    </submittedName>
</protein>
<evidence type="ECO:0000313" key="3">
    <source>
        <dbReference type="EMBL" id="MFD1950358.1"/>
    </source>
</evidence>